<evidence type="ECO:0000256" key="8">
    <source>
        <dbReference type="ARBA" id="ARBA00033408"/>
    </source>
</evidence>
<dbReference type="NCBIfam" id="NF008121">
    <property type="entry name" value="PRK10869.1"/>
    <property type="match status" value="1"/>
</dbReference>
<evidence type="ECO:0000256" key="10">
    <source>
        <dbReference type="SAM" id="Coils"/>
    </source>
</evidence>
<sequence>MLTNLSIRNFAIVSHVEIDWRQGMTTITGETGAGKSIAIDALGLCLGERATTSVVRPGSDKAELIASFDVSHNKKAQQWLTQQELNEDNECIIRRLINSEGRSKAYINGTPVPLAQLKILGQWLINIHGQHDHQLLLKTTEQRQLLDDYAQHQGLLDELKFFQKQWRNKNNELTALLKSQQQRQAQQQLLQYQVKELDEFSLQEGEFSQLETDFKRHANAQQLLLLSGQCLNQLGDENEYSISAQLQKIIDDMQQLSSLDKGAEAITSMLVDASIQIQEACSDLNYYQQRIDIDPEAFNIIEERYSTAITLARKHQVNPENLFAFHQKLHSQLSQLSGDEERHQHLHDELDEIKAQYQQVATKLRNSRAKSAKKLAKLITESMRELSMPDAQFSVHLSDAHPEQLSAHGFDDIEFLVSMNPGQPLEALHKVASGGELSRISLAIQVILAEKIITPTLIFDEVDVGISGPTAAKVGQKLQQLGNNTQVICVTHLPQVASKGRQQLFVAKLTDGKHTQTSVNLLQQDAREREIARLLAGDEITDNAIANAKELLAS</sequence>
<organism evidence="12 13">
    <name type="scientific">Thalassotalea litorea</name>
    <dbReference type="NCBI Taxonomy" id="2020715"/>
    <lineage>
        <taxon>Bacteria</taxon>
        <taxon>Pseudomonadati</taxon>
        <taxon>Pseudomonadota</taxon>
        <taxon>Gammaproteobacteria</taxon>
        <taxon>Alteromonadales</taxon>
        <taxon>Colwelliaceae</taxon>
        <taxon>Thalassotalea</taxon>
    </lineage>
</organism>
<protein>
    <recommendedName>
        <fullName evidence="3 9">DNA repair protein RecN</fullName>
    </recommendedName>
    <alternativeName>
        <fullName evidence="8 9">Recombination protein N</fullName>
    </alternativeName>
</protein>
<evidence type="ECO:0000256" key="5">
    <source>
        <dbReference type="ARBA" id="ARBA00022763"/>
    </source>
</evidence>
<dbReference type="PANTHER" id="PTHR11059">
    <property type="entry name" value="DNA REPAIR PROTEIN RECN"/>
    <property type="match status" value="1"/>
</dbReference>
<dbReference type="AlphaFoldDB" id="A0A5R9IPL3"/>
<keyword evidence="6" id="KW-0067">ATP-binding</keyword>
<dbReference type="PANTHER" id="PTHR11059:SF0">
    <property type="entry name" value="DNA REPAIR PROTEIN RECN"/>
    <property type="match status" value="1"/>
</dbReference>
<feature type="domain" description="RecF/RecN/SMC N-terminal" evidence="11">
    <location>
        <begin position="2"/>
        <end position="511"/>
    </location>
</feature>
<dbReference type="PIRSF" id="PIRSF003128">
    <property type="entry name" value="RecN"/>
    <property type="match status" value="1"/>
</dbReference>
<keyword evidence="13" id="KW-1185">Reference proteome</keyword>
<keyword evidence="5 9" id="KW-0227">DNA damage</keyword>
<dbReference type="GO" id="GO:0006281">
    <property type="term" value="P:DNA repair"/>
    <property type="evidence" value="ECO:0007669"/>
    <property type="project" value="UniProtKB-KW"/>
</dbReference>
<dbReference type="InterPro" id="IPR027417">
    <property type="entry name" value="P-loop_NTPase"/>
</dbReference>
<comment type="function">
    <text evidence="1 9">May be involved in recombinational repair of damaged DNA.</text>
</comment>
<evidence type="ECO:0000256" key="9">
    <source>
        <dbReference type="PIRNR" id="PIRNR003128"/>
    </source>
</evidence>
<dbReference type="SUPFAM" id="SSF52540">
    <property type="entry name" value="P-loop containing nucleoside triphosphate hydrolases"/>
    <property type="match status" value="1"/>
</dbReference>
<dbReference type="NCBIfam" id="TIGR00634">
    <property type="entry name" value="recN"/>
    <property type="match status" value="1"/>
</dbReference>
<reference evidence="12 13" key="1">
    <citation type="submission" date="2019-05" db="EMBL/GenBank/DDBJ databases">
        <title>Genome sequences of Thalassotalea litorea 1K03283.</title>
        <authorList>
            <person name="Zhang D."/>
        </authorList>
    </citation>
    <scope>NUCLEOTIDE SEQUENCE [LARGE SCALE GENOMIC DNA]</scope>
    <source>
        <strain evidence="12 13">MCCC 1K03283</strain>
    </source>
</reference>
<dbReference type="Proteomes" id="UP000307790">
    <property type="component" value="Unassembled WGS sequence"/>
</dbReference>
<evidence type="ECO:0000259" key="11">
    <source>
        <dbReference type="Pfam" id="PF02463"/>
    </source>
</evidence>
<dbReference type="GO" id="GO:0006310">
    <property type="term" value="P:DNA recombination"/>
    <property type="evidence" value="ECO:0007669"/>
    <property type="project" value="InterPro"/>
</dbReference>
<accession>A0A5R9IPL3</accession>
<dbReference type="FunFam" id="3.40.50.300:FF:000319">
    <property type="entry name" value="DNA repair protein RecN"/>
    <property type="match status" value="1"/>
</dbReference>
<evidence type="ECO:0000256" key="7">
    <source>
        <dbReference type="ARBA" id="ARBA00023204"/>
    </source>
</evidence>
<dbReference type="InterPro" id="IPR003395">
    <property type="entry name" value="RecF/RecN/SMC_N"/>
</dbReference>
<dbReference type="EMBL" id="VCBC01000008">
    <property type="protein sequence ID" value="TLU65201.1"/>
    <property type="molecule type" value="Genomic_DNA"/>
</dbReference>
<evidence type="ECO:0000313" key="12">
    <source>
        <dbReference type="EMBL" id="TLU65201.1"/>
    </source>
</evidence>
<evidence type="ECO:0000256" key="4">
    <source>
        <dbReference type="ARBA" id="ARBA00022741"/>
    </source>
</evidence>
<keyword evidence="7 9" id="KW-0234">DNA repair</keyword>
<gene>
    <name evidence="12" type="primary">recN</name>
    <name evidence="12" type="ORF">FE810_09800</name>
</gene>
<dbReference type="GO" id="GO:0009432">
    <property type="term" value="P:SOS response"/>
    <property type="evidence" value="ECO:0007669"/>
    <property type="project" value="TreeGrafter"/>
</dbReference>
<dbReference type="OrthoDB" id="9806954at2"/>
<evidence type="ECO:0000256" key="2">
    <source>
        <dbReference type="ARBA" id="ARBA00009441"/>
    </source>
</evidence>
<comment type="similarity">
    <text evidence="2 9">Belongs to the RecN family.</text>
</comment>
<evidence type="ECO:0000313" key="13">
    <source>
        <dbReference type="Proteomes" id="UP000307790"/>
    </source>
</evidence>
<dbReference type="InterPro" id="IPR004604">
    <property type="entry name" value="DNA_recomb/repair_RecN"/>
</dbReference>
<evidence type="ECO:0000256" key="3">
    <source>
        <dbReference type="ARBA" id="ARBA00021315"/>
    </source>
</evidence>
<dbReference type="CDD" id="cd03241">
    <property type="entry name" value="ABC_RecN"/>
    <property type="match status" value="2"/>
</dbReference>
<dbReference type="GO" id="GO:0005524">
    <property type="term" value="F:ATP binding"/>
    <property type="evidence" value="ECO:0007669"/>
    <property type="project" value="UniProtKB-KW"/>
</dbReference>
<keyword evidence="10" id="KW-0175">Coiled coil</keyword>
<dbReference type="Pfam" id="PF02463">
    <property type="entry name" value="SMC_N"/>
    <property type="match status" value="1"/>
</dbReference>
<dbReference type="GO" id="GO:0043590">
    <property type="term" value="C:bacterial nucleoid"/>
    <property type="evidence" value="ECO:0007669"/>
    <property type="project" value="TreeGrafter"/>
</dbReference>
<evidence type="ECO:0000256" key="6">
    <source>
        <dbReference type="ARBA" id="ARBA00022840"/>
    </source>
</evidence>
<dbReference type="FunFam" id="3.40.50.300:FF:000356">
    <property type="entry name" value="DNA repair protein RecN"/>
    <property type="match status" value="1"/>
</dbReference>
<comment type="caution">
    <text evidence="12">The sequence shown here is derived from an EMBL/GenBank/DDBJ whole genome shotgun (WGS) entry which is preliminary data.</text>
</comment>
<dbReference type="RefSeq" id="WP_138319871.1">
    <property type="nucleotide sequence ID" value="NZ_VCBC01000008.1"/>
</dbReference>
<feature type="coiled-coil region" evidence="10">
    <location>
        <begin position="336"/>
        <end position="370"/>
    </location>
</feature>
<name>A0A5R9IPL3_9GAMM</name>
<evidence type="ECO:0000256" key="1">
    <source>
        <dbReference type="ARBA" id="ARBA00003618"/>
    </source>
</evidence>
<dbReference type="Gene3D" id="3.40.50.300">
    <property type="entry name" value="P-loop containing nucleotide triphosphate hydrolases"/>
    <property type="match status" value="2"/>
</dbReference>
<keyword evidence="4" id="KW-0547">Nucleotide-binding</keyword>
<proteinExistence type="inferred from homology"/>